<gene>
    <name evidence="1" type="ORF">CDAR_366461</name>
</gene>
<protein>
    <submittedName>
        <fullName evidence="1">Uncharacterized protein</fullName>
    </submittedName>
</protein>
<comment type="caution">
    <text evidence="1">The sequence shown here is derived from an EMBL/GenBank/DDBJ whole genome shotgun (WGS) entry which is preliminary data.</text>
</comment>
<keyword evidence="2" id="KW-1185">Reference proteome</keyword>
<sequence length="131" mass="13192">MVPSYSSNIKDIGVPSAPIGLISNGYANNGNSIISAGFLGSPFASNFKINENGLFSNGLISPSAISDKNAVSSAAVGGVNANRNYGGNNGHGIATTLPDISSALLGSTYGGNIGLGEKNLPTDSILSKYVR</sequence>
<organism evidence="1 2">
    <name type="scientific">Caerostris darwini</name>
    <dbReference type="NCBI Taxonomy" id="1538125"/>
    <lineage>
        <taxon>Eukaryota</taxon>
        <taxon>Metazoa</taxon>
        <taxon>Ecdysozoa</taxon>
        <taxon>Arthropoda</taxon>
        <taxon>Chelicerata</taxon>
        <taxon>Arachnida</taxon>
        <taxon>Araneae</taxon>
        <taxon>Araneomorphae</taxon>
        <taxon>Entelegynae</taxon>
        <taxon>Araneoidea</taxon>
        <taxon>Araneidae</taxon>
        <taxon>Caerostris</taxon>
    </lineage>
</organism>
<evidence type="ECO:0000313" key="2">
    <source>
        <dbReference type="Proteomes" id="UP001054837"/>
    </source>
</evidence>
<dbReference type="EMBL" id="BPLQ01003840">
    <property type="protein sequence ID" value="GIY03729.1"/>
    <property type="molecule type" value="Genomic_DNA"/>
</dbReference>
<name>A0AAV4Q5M6_9ARAC</name>
<evidence type="ECO:0000313" key="1">
    <source>
        <dbReference type="EMBL" id="GIY03729.1"/>
    </source>
</evidence>
<dbReference type="AlphaFoldDB" id="A0AAV4Q5M6"/>
<accession>A0AAV4Q5M6</accession>
<reference evidence="1 2" key="1">
    <citation type="submission" date="2021-06" db="EMBL/GenBank/DDBJ databases">
        <title>Caerostris darwini draft genome.</title>
        <authorList>
            <person name="Kono N."/>
            <person name="Arakawa K."/>
        </authorList>
    </citation>
    <scope>NUCLEOTIDE SEQUENCE [LARGE SCALE GENOMIC DNA]</scope>
</reference>
<proteinExistence type="predicted"/>
<dbReference type="Proteomes" id="UP001054837">
    <property type="component" value="Unassembled WGS sequence"/>
</dbReference>